<dbReference type="Proteomes" id="UP001153069">
    <property type="component" value="Unassembled WGS sequence"/>
</dbReference>
<accession>A0A9N8HAN8</accession>
<feature type="signal peptide" evidence="1">
    <location>
        <begin position="1"/>
        <end position="17"/>
    </location>
</feature>
<keyword evidence="1" id="KW-0732">Signal</keyword>
<proteinExistence type="predicted"/>
<protein>
    <submittedName>
        <fullName evidence="2">Uncharacterized protein</fullName>
    </submittedName>
</protein>
<comment type="caution">
    <text evidence="2">The sequence shown here is derived from an EMBL/GenBank/DDBJ whole genome shotgun (WGS) entry which is preliminary data.</text>
</comment>
<gene>
    <name evidence="2" type="ORF">SEMRO_303_G112440.1</name>
</gene>
<feature type="chain" id="PRO_5040360704" evidence="1">
    <location>
        <begin position="18"/>
        <end position="167"/>
    </location>
</feature>
<evidence type="ECO:0000313" key="3">
    <source>
        <dbReference type="Proteomes" id="UP001153069"/>
    </source>
</evidence>
<sequence>MKLLAFLFIPLFAGVVAQNNNFCLAPPPLTEPGSSETCGAGCISDEVALNLAEYAIETEFPIAGGIGVSVLDAFMGGSSGDAQIKHAFDELKNYFVGRLKELESEVTLNTLARHYKVLKDRVVVYDDAKKVYEDDKTDHHAASCEEALTVVLARSVRFAQGGSGHAP</sequence>
<reference evidence="2" key="1">
    <citation type="submission" date="2020-06" db="EMBL/GenBank/DDBJ databases">
        <authorList>
            <consortium name="Plant Systems Biology data submission"/>
        </authorList>
    </citation>
    <scope>NUCLEOTIDE SEQUENCE</scope>
    <source>
        <strain evidence="2">D6</strain>
    </source>
</reference>
<keyword evidence="3" id="KW-1185">Reference proteome</keyword>
<evidence type="ECO:0000313" key="2">
    <source>
        <dbReference type="EMBL" id="CAB9507371.1"/>
    </source>
</evidence>
<dbReference type="EMBL" id="CAICTM010000302">
    <property type="protein sequence ID" value="CAB9507371.1"/>
    <property type="molecule type" value="Genomic_DNA"/>
</dbReference>
<dbReference type="AlphaFoldDB" id="A0A9N8HAN8"/>
<evidence type="ECO:0000256" key="1">
    <source>
        <dbReference type="SAM" id="SignalP"/>
    </source>
</evidence>
<name>A0A9N8HAN8_9STRA</name>
<organism evidence="2 3">
    <name type="scientific">Seminavis robusta</name>
    <dbReference type="NCBI Taxonomy" id="568900"/>
    <lineage>
        <taxon>Eukaryota</taxon>
        <taxon>Sar</taxon>
        <taxon>Stramenopiles</taxon>
        <taxon>Ochrophyta</taxon>
        <taxon>Bacillariophyta</taxon>
        <taxon>Bacillariophyceae</taxon>
        <taxon>Bacillariophycidae</taxon>
        <taxon>Naviculales</taxon>
        <taxon>Naviculaceae</taxon>
        <taxon>Seminavis</taxon>
    </lineage>
</organism>